<accession>A0A679JUQ3</accession>
<reference evidence="2" key="3">
    <citation type="submission" date="2021-08" db="EMBL/GenBank/DDBJ databases">
        <authorList>
            <person name="Tani A."/>
            <person name="Ola A."/>
            <person name="Ogura Y."/>
            <person name="Katsura K."/>
            <person name="Hayashi T."/>
        </authorList>
    </citation>
    <scope>NUCLEOTIDE SEQUENCE</scope>
    <source>
        <strain evidence="2">DSM 21893</strain>
    </source>
</reference>
<dbReference type="AlphaFoldDB" id="A0A679JUQ3"/>
<evidence type="ECO:0000313" key="3">
    <source>
        <dbReference type="Proteomes" id="UP001055307"/>
    </source>
</evidence>
<dbReference type="EMBL" id="LR743511">
    <property type="protein sequence ID" value="CAA2144252.1"/>
    <property type="molecule type" value="Genomic_DNA"/>
</dbReference>
<gene>
    <name evidence="1" type="ORF">MBLL_03372</name>
    <name evidence="2" type="ORF">OICFNHDK_3747</name>
</gene>
<protein>
    <submittedName>
        <fullName evidence="1">Uncharacterized protein</fullName>
    </submittedName>
</protein>
<name>A0A679JUQ3_9HYPH</name>
<dbReference type="EMBL" id="BPQF01000019">
    <property type="protein sequence ID" value="GJD41265.1"/>
    <property type="molecule type" value="Genomic_DNA"/>
</dbReference>
<sequence>MRFPSIRPNLAVTTGAEMMGGTAGSCGRNAVARRRGWIVGIAVVGLLGIVSPTHAEAPIKSPQDAACRNEARAKVFVTPDPGGIGLYAIGRQIYSACMARSQPRTARRRR</sequence>
<evidence type="ECO:0000313" key="1">
    <source>
        <dbReference type="EMBL" id="CAA2144252.1"/>
    </source>
</evidence>
<reference evidence="2" key="1">
    <citation type="journal article" date="2016" name="Front. Microbiol.">
        <title>Genome Sequence of the Piezophilic, Mesophilic Sulfate-Reducing Bacterium Desulfovibrio indicus J2T.</title>
        <authorList>
            <person name="Cao J."/>
            <person name="Maignien L."/>
            <person name="Shao Z."/>
            <person name="Alain K."/>
            <person name="Jebbar M."/>
        </authorList>
    </citation>
    <scope>NUCLEOTIDE SEQUENCE</scope>
    <source>
        <strain evidence="2">DSM 21893</strain>
    </source>
</reference>
<organism evidence="1">
    <name type="scientific">Methylobacterium bullatum</name>
    <dbReference type="NCBI Taxonomy" id="570505"/>
    <lineage>
        <taxon>Bacteria</taxon>
        <taxon>Pseudomonadati</taxon>
        <taxon>Pseudomonadota</taxon>
        <taxon>Alphaproteobacteria</taxon>
        <taxon>Hyphomicrobiales</taxon>
        <taxon>Methylobacteriaceae</taxon>
        <taxon>Methylobacterium</taxon>
    </lineage>
</organism>
<reference evidence="1" key="2">
    <citation type="submission" date="2019-12" db="EMBL/GenBank/DDBJ databases">
        <authorList>
            <person name="Cremers G."/>
        </authorList>
    </citation>
    <scope>NUCLEOTIDE SEQUENCE</scope>
    <source>
        <strain evidence="1">Mbul2</strain>
    </source>
</reference>
<evidence type="ECO:0000313" key="2">
    <source>
        <dbReference type="EMBL" id="GJD41265.1"/>
    </source>
</evidence>
<dbReference type="Proteomes" id="UP001055307">
    <property type="component" value="Unassembled WGS sequence"/>
</dbReference>
<proteinExistence type="predicted"/>
<keyword evidence="3" id="KW-1185">Reference proteome</keyword>